<feature type="compositionally biased region" description="Basic and acidic residues" evidence="1">
    <location>
        <begin position="1"/>
        <end position="31"/>
    </location>
</feature>
<evidence type="ECO:0000256" key="1">
    <source>
        <dbReference type="SAM" id="MobiDB-lite"/>
    </source>
</evidence>
<sequence length="144" mass="16171">MGLSNREKVREETGMPKRGNKKCEKMAKLQESKGPQRNHAYANGSLRRKERLNRAEGGESFLWQMIQGFQSGYTQGCRLILWLGCIVLSADGARPCCRRLFSMQELYNRRFHADADLLGSLALHLEAKAENFFCLSCGAANALG</sequence>
<accession>A0AAD3T9H6</accession>
<dbReference type="Proteomes" id="UP001279734">
    <property type="component" value="Unassembled WGS sequence"/>
</dbReference>
<evidence type="ECO:0000313" key="2">
    <source>
        <dbReference type="EMBL" id="GMH25345.1"/>
    </source>
</evidence>
<protein>
    <submittedName>
        <fullName evidence="2">Uncharacterized protein</fullName>
    </submittedName>
</protein>
<name>A0AAD3T9H6_NEPGR</name>
<gene>
    <name evidence="2" type="ORF">Nepgr_027188</name>
</gene>
<dbReference type="AlphaFoldDB" id="A0AAD3T9H6"/>
<keyword evidence="3" id="KW-1185">Reference proteome</keyword>
<proteinExistence type="predicted"/>
<reference evidence="2" key="1">
    <citation type="submission" date="2023-05" db="EMBL/GenBank/DDBJ databases">
        <title>Nepenthes gracilis genome sequencing.</title>
        <authorList>
            <person name="Fukushima K."/>
        </authorList>
    </citation>
    <scope>NUCLEOTIDE SEQUENCE</scope>
    <source>
        <strain evidence="2">SING2019-196</strain>
    </source>
</reference>
<feature type="region of interest" description="Disordered" evidence="1">
    <location>
        <begin position="1"/>
        <end position="45"/>
    </location>
</feature>
<evidence type="ECO:0000313" key="3">
    <source>
        <dbReference type="Proteomes" id="UP001279734"/>
    </source>
</evidence>
<organism evidence="2 3">
    <name type="scientific">Nepenthes gracilis</name>
    <name type="common">Slender pitcher plant</name>
    <dbReference type="NCBI Taxonomy" id="150966"/>
    <lineage>
        <taxon>Eukaryota</taxon>
        <taxon>Viridiplantae</taxon>
        <taxon>Streptophyta</taxon>
        <taxon>Embryophyta</taxon>
        <taxon>Tracheophyta</taxon>
        <taxon>Spermatophyta</taxon>
        <taxon>Magnoliopsida</taxon>
        <taxon>eudicotyledons</taxon>
        <taxon>Gunneridae</taxon>
        <taxon>Pentapetalae</taxon>
        <taxon>Caryophyllales</taxon>
        <taxon>Nepenthaceae</taxon>
        <taxon>Nepenthes</taxon>
    </lineage>
</organism>
<comment type="caution">
    <text evidence="2">The sequence shown here is derived from an EMBL/GenBank/DDBJ whole genome shotgun (WGS) entry which is preliminary data.</text>
</comment>
<dbReference type="EMBL" id="BSYO01000029">
    <property type="protein sequence ID" value="GMH25345.1"/>
    <property type="molecule type" value="Genomic_DNA"/>
</dbReference>